<proteinExistence type="predicted"/>
<dbReference type="Proteomes" id="UP000887566">
    <property type="component" value="Unplaced"/>
</dbReference>
<keyword evidence="1" id="KW-1185">Reference proteome</keyword>
<evidence type="ECO:0000313" key="2">
    <source>
        <dbReference type="WBParaSite" id="PSAMB.scaffold1270size33577.g12129.t1"/>
    </source>
</evidence>
<reference evidence="2" key="1">
    <citation type="submission" date="2022-11" db="UniProtKB">
        <authorList>
            <consortium name="WormBaseParasite"/>
        </authorList>
    </citation>
    <scope>IDENTIFICATION</scope>
</reference>
<protein>
    <submittedName>
        <fullName evidence="2">Uncharacterized protein</fullName>
    </submittedName>
</protein>
<accession>A0A914UUH1</accession>
<name>A0A914UUH1_9BILA</name>
<organism evidence="1 2">
    <name type="scientific">Plectus sambesii</name>
    <dbReference type="NCBI Taxonomy" id="2011161"/>
    <lineage>
        <taxon>Eukaryota</taxon>
        <taxon>Metazoa</taxon>
        <taxon>Ecdysozoa</taxon>
        <taxon>Nematoda</taxon>
        <taxon>Chromadorea</taxon>
        <taxon>Plectida</taxon>
        <taxon>Plectina</taxon>
        <taxon>Plectoidea</taxon>
        <taxon>Plectidae</taxon>
        <taxon>Plectus</taxon>
    </lineage>
</organism>
<dbReference type="AlphaFoldDB" id="A0A914UUH1"/>
<dbReference type="WBParaSite" id="PSAMB.scaffold1270size33577.g12129.t1">
    <property type="protein sequence ID" value="PSAMB.scaffold1270size33577.g12129.t1"/>
    <property type="gene ID" value="PSAMB.scaffold1270size33577.g12129"/>
</dbReference>
<sequence>MQRLSLCGGFLNAPGSEQLDILFSELFQTQIELISLFWWKNRTEYNEPFYLAWFDVWSEDGIYNINDYFGFSSSAPPSNAPSLFDFDETLFDQADEQFSFFKELILGILEKYNTSQKDWTYSYSKESMTPFYNSIIADLEAAKSATDQFAELRLLVLNKFVEEYTMFYEDRIASRYEPGGVEE</sequence>
<evidence type="ECO:0000313" key="1">
    <source>
        <dbReference type="Proteomes" id="UP000887566"/>
    </source>
</evidence>